<evidence type="ECO:0000256" key="1">
    <source>
        <dbReference type="ARBA" id="ARBA00003917"/>
    </source>
</evidence>
<evidence type="ECO:0000313" key="9">
    <source>
        <dbReference type="Proteomes" id="UP000789570"/>
    </source>
</evidence>
<dbReference type="EMBL" id="CAJVPQ010002803">
    <property type="protein sequence ID" value="CAG8608904.1"/>
    <property type="molecule type" value="Genomic_DNA"/>
</dbReference>
<dbReference type="PROSITE" id="PS50873">
    <property type="entry name" value="PEROXIDASE_4"/>
    <property type="match status" value="1"/>
</dbReference>
<keyword evidence="4" id="KW-0349">Heme</keyword>
<dbReference type="GO" id="GO:0004601">
    <property type="term" value="F:peroxidase activity"/>
    <property type="evidence" value="ECO:0007669"/>
    <property type="project" value="UniProtKB-KW"/>
</dbReference>
<comment type="function">
    <text evidence="1">Destroys radicals which are normally produced within the cells and which are toxic to biological systems.</text>
</comment>
<comment type="similarity">
    <text evidence="2">Belongs to the peroxidase family. Cytochrome c peroxidase subfamily.</text>
</comment>
<dbReference type="AlphaFoldDB" id="A0A9N9CPZ8"/>
<dbReference type="PANTHER" id="PTHR31356">
    <property type="entry name" value="THYLAKOID LUMENAL 29 KDA PROTEIN, CHLOROPLASTIC-RELATED"/>
    <property type="match status" value="1"/>
</dbReference>
<evidence type="ECO:0000256" key="5">
    <source>
        <dbReference type="ARBA" id="ARBA00023002"/>
    </source>
</evidence>
<feature type="domain" description="Plant heme peroxidase family profile" evidence="7">
    <location>
        <begin position="72"/>
        <end position="180"/>
    </location>
</feature>
<dbReference type="OrthoDB" id="2859658at2759"/>
<keyword evidence="4" id="KW-0408">Iron</keyword>
<protein>
    <recommendedName>
        <fullName evidence="6">Peroxidase</fullName>
        <ecNumber evidence="6">1.11.1.-</ecNumber>
    </recommendedName>
</protein>
<organism evidence="8 9">
    <name type="scientific">Funneliformis caledonium</name>
    <dbReference type="NCBI Taxonomy" id="1117310"/>
    <lineage>
        <taxon>Eukaryota</taxon>
        <taxon>Fungi</taxon>
        <taxon>Fungi incertae sedis</taxon>
        <taxon>Mucoromycota</taxon>
        <taxon>Glomeromycotina</taxon>
        <taxon>Glomeromycetes</taxon>
        <taxon>Glomerales</taxon>
        <taxon>Glomeraceae</taxon>
        <taxon>Funneliformis</taxon>
    </lineage>
</organism>
<keyword evidence="9" id="KW-1185">Reference proteome</keyword>
<reference evidence="8" key="1">
    <citation type="submission" date="2021-06" db="EMBL/GenBank/DDBJ databases">
        <authorList>
            <person name="Kallberg Y."/>
            <person name="Tangrot J."/>
            <person name="Rosling A."/>
        </authorList>
    </citation>
    <scope>NUCLEOTIDE SEQUENCE</scope>
    <source>
        <strain evidence="8">UK204</strain>
    </source>
</reference>
<keyword evidence="5 6" id="KW-0560">Oxidoreductase</keyword>
<dbReference type="GO" id="GO:0020037">
    <property type="term" value="F:heme binding"/>
    <property type="evidence" value="ECO:0007669"/>
    <property type="project" value="UniProtKB-UniRule"/>
</dbReference>
<evidence type="ECO:0000313" key="8">
    <source>
        <dbReference type="EMBL" id="CAG8608904.1"/>
    </source>
</evidence>
<evidence type="ECO:0000256" key="4">
    <source>
        <dbReference type="ARBA" id="ARBA00022617"/>
    </source>
</evidence>
<gene>
    <name evidence="8" type="ORF">FCALED_LOCUS8968</name>
</gene>
<name>A0A9N9CPZ8_9GLOM</name>
<feature type="non-terminal residue" evidence="8">
    <location>
        <position position="318"/>
    </location>
</feature>
<sequence length="318" mass="35813">NDGLRDYAQLPIIINYDGKHPEKIKINRFNKMSKISISEESAIRTEIRKKIDDKTGPLFIRLAFHTLASFDRSLKTIALNFDNPRNIRLKDATKLLSSVEKNHKEVSKCDLWSLAGVIAVEVLGGPKIPWKFGRKDGTISEEDIPGISLNPDVIRKEFKPLGFTDRDIVAFIGAHTVGRSAGGKWTESNNRFTNQFSQLKGQYNILYTQESLEPSFSTAQLTFSANDPGNLSFSVIELLLLLRSTQTAMIYPGSIEGTNEQPNLGNFIIKRVAEVEKSLTGDWRGYYFYIINDESDRMLINLNFTGMGLAQMELKGLK</sequence>
<dbReference type="PANTHER" id="PTHR31356:SF66">
    <property type="entry name" value="CATALASE-PEROXIDASE"/>
    <property type="match status" value="1"/>
</dbReference>
<dbReference type="PRINTS" id="PR00459">
    <property type="entry name" value="ASPEROXIDASE"/>
</dbReference>
<proteinExistence type="inferred from homology"/>
<dbReference type="Gene3D" id="1.10.520.10">
    <property type="match status" value="1"/>
</dbReference>
<dbReference type="Gene3D" id="1.10.420.10">
    <property type="entry name" value="Peroxidase, domain 2"/>
    <property type="match status" value="1"/>
</dbReference>
<dbReference type="Proteomes" id="UP000789570">
    <property type="component" value="Unassembled WGS sequence"/>
</dbReference>
<dbReference type="InterPro" id="IPR010255">
    <property type="entry name" value="Haem_peroxidase_sf"/>
</dbReference>
<dbReference type="InterPro" id="IPR002207">
    <property type="entry name" value="Peroxidase_I"/>
</dbReference>
<dbReference type="PRINTS" id="PR00458">
    <property type="entry name" value="PEROXIDASE"/>
</dbReference>
<accession>A0A9N9CPZ8</accession>
<evidence type="ECO:0000259" key="7">
    <source>
        <dbReference type="PROSITE" id="PS50873"/>
    </source>
</evidence>
<keyword evidence="4" id="KW-0479">Metal-binding</keyword>
<evidence type="ECO:0000256" key="6">
    <source>
        <dbReference type="RuleBase" id="RU363051"/>
    </source>
</evidence>
<dbReference type="GO" id="GO:0042744">
    <property type="term" value="P:hydrogen peroxide catabolic process"/>
    <property type="evidence" value="ECO:0007669"/>
    <property type="project" value="TreeGrafter"/>
</dbReference>
<evidence type="ECO:0000256" key="2">
    <source>
        <dbReference type="ARBA" id="ARBA00005997"/>
    </source>
</evidence>
<dbReference type="GO" id="GO:0034599">
    <property type="term" value="P:cellular response to oxidative stress"/>
    <property type="evidence" value="ECO:0007669"/>
    <property type="project" value="InterPro"/>
</dbReference>
<dbReference type="InterPro" id="IPR044831">
    <property type="entry name" value="Ccp1-like"/>
</dbReference>
<keyword evidence="3 6" id="KW-0575">Peroxidase</keyword>
<comment type="caution">
    <text evidence="8">The sequence shown here is derived from an EMBL/GenBank/DDBJ whole genome shotgun (WGS) entry which is preliminary data.</text>
</comment>
<dbReference type="SUPFAM" id="SSF48113">
    <property type="entry name" value="Heme-dependent peroxidases"/>
    <property type="match status" value="1"/>
</dbReference>
<dbReference type="InterPro" id="IPR002016">
    <property type="entry name" value="Haem_peroxidase"/>
</dbReference>
<dbReference type="EC" id="1.11.1.-" evidence="6"/>
<evidence type="ECO:0000256" key="3">
    <source>
        <dbReference type="ARBA" id="ARBA00022559"/>
    </source>
</evidence>
<dbReference type="Pfam" id="PF00141">
    <property type="entry name" value="peroxidase"/>
    <property type="match status" value="1"/>
</dbReference>
<dbReference type="GO" id="GO:0000302">
    <property type="term" value="P:response to reactive oxygen species"/>
    <property type="evidence" value="ECO:0007669"/>
    <property type="project" value="TreeGrafter"/>
</dbReference>
<dbReference type="GO" id="GO:0046872">
    <property type="term" value="F:metal ion binding"/>
    <property type="evidence" value="ECO:0007669"/>
    <property type="project" value="UniProtKB-UniRule"/>
</dbReference>